<dbReference type="GO" id="GO:0003723">
    <property type="term" value="F:RNA binding"/>
    <property type="evidence" value="ECO:0007669"/>
    <property type="project" value="InterPro"/>
</dbReference>
<dbReference type="CDD" id="cd18106">
    <property type="entry name" value="SpoU-like_RNMTL1"/>
    <property type="match status" value="1"/>
</dbReference>
<dbReference type="InterPro" id="IPR001537">
    <property type="entry name" value="SpoU_MeTrfase"/>
</dbReference>
<organism evidence="7 8">
    <name type="scientific">Clupea harengus</name>
    <name type="common">Atlantic herring</name>
    <dbReference type="NCBI Taxonomy" id="7950"/>
    <lineage>
        <taxon>Eukaryota</taxon>
        <taxon>Metazoa</taxon>
        <taxon>Chordata</taxon>
        <taxon>Craniata</taxon>
        <taxon>Vertebrata</taxon>
        <taxon>Euteleostomi</taxon>
        <taxon>Actinopterygii</taxon>
        <taxon>Neopterygii</taxon>
        <taxon>Teleostei</taxon>
        <taxon>Clupei</taxon>
        <taxon>Clupeiformes</taxon>
        <taxon>Clupeoidei</taxon>
        <taxon>Clupeidae</taxon>
        <taxon>Clupea</taxon>
    </lineage>
</organism>
<feature type="region of interest" description="Disordered" evidence="5">
    <location>
        <begin position="63"/>
        <end position="90"/>
    </location>
</feature>
<evidence type="ECO:0000256" key="4">
    <source>
        <dbReference type="ARBA" id="ARBA00022679"/>
    </source>
</evidence>
<feature type="compositionally biased region" description="Basic residues" evidence="5">
    <location>
        <begin position="72"/>
        <end position="82"/>
    </location>
</feature>
<dbReference type="InterPro" id="IPR051259">
    <property type="entry name" value="rRNA_Methyltransferase"/>
</dbReference>
<dbReference type="SUPFAM" id="SSF75217">
    <property type="entry name" value="alpha/beta knot"/>
    <property type="match status" value="1"/>
</dbReference>
<dbReference type="Proteomes" id="UP000515152">
    <property type="component" value="Chromosome 9"/>
</dbReference>
<evidence type="ECO:0000313" key="8">
    <source>
        <dbReference type="RefSeq" id="XP_031428991.1"/>
    </source>
</evidence>
<feature type="domain" description="RNA 2-O ribose methyltransferase substrate binding" evidence="6">
    <location>
        <begin position="159"/>
        <end position="230"/>
    </location>
</feature>
<dbReference type="PANTHER" id="PTHR43191:SF2">
    <property type="entry name" value="RRNA METHYLTRANSFERASE 3, MITOCHONDRIAL"/>
    <property type="match status" value="1"/>
</dbReference>
<dbReference type="GO" id="GO:0032259">
    <property type="term" value="P:methylation"/>
    <property type="evidence" value="ECO:0007669"/>
    <property type="project" value="UniProtKB-KW"/>
</dbReference>
<comment type="similarity">
    <text evidence="1">Belongs to the class IV-like SAM-binding methyltransferase superfamily. RNA methyltransferase TrmH family.</text>
</comment>
<dbReference type="InterPro" id="IPR053888">
    <property type="entry name" value="MRM3-like_sub_bind"/>
</dbReference>
<evidence type="ECO:0000256" key="3">
    <source>
        <dbReference type="ARBA" id="ARBA00022603"/>
    </source>
</evidence>
<dbReference type="SUPFAM" id="SSF55315">
    <property type="entry name" value="L30e-like"/>
    <property type="match status" value="1"/>
</dbReference>
<dbReference type="GeneID" id="105909316"/>
<gene>
    <name evidence="8" type="primary">mrm3a</name>
</gene>
<evidence type="ECO:0000313" key="7">
    <source>
        <dbReference type="Proteomes" id="UP000515152"/>
    </source>
</evidence>
<dbReference type="Gene3D" id="3.40.1280.10">
    <property type="match status" value="1"/>
</dbReference>
<evidence type="ECO:0000259" key="6">
    <source>
        <dbReference type="SMART" id="SM00967"/>
    </source>
</evidence>
<feature type="compositionally biased region" description="Acidic residues" evidence="5">
    <location>
        <begin position="366"/>
        <end position="381"/>
    </location>
</feature>
<evidence type="ECO:0000256" key="2">
    <source>
        <dbReference type="ARBA" id="ARBA00022552"/>
    </source>
</evidence>
<keyword evidence="2" id="KW-0698">rRNA processing</keyword>
<sequence length="465" mass="52547">MHMQIHTKMAAFMRRMGHDVFRFGQSSYFVNGHCNPVVNSKRYVRALKRKPVKVIYPDGEEETLTKTNQTHGHQKGTLHSRKSNKDEIETGTKTRVHGRTVTQSNDIQSKISNESRPLSKVEQMDGFRFEKALPDDKRLSKLVTIARSRTYREHQGKILLEGRRLICDALAAGAKPQTLFFSSIERLSELPMDKLKRANLVKVKFEDIKKWSELIAPQGVIAIFSRPDVHQLAFPKDQRVQSMPLSLICDNIRDPGNLGTILRSAAAAGCDRVLLSKGCVDIWEPKVLRAAMGAHFRLPIFPSLTWDDVSSHLPKDVAVHLADNCSSPVRDVDAQSSQLRKPSDYGWVSSRRAKQQCYDQDHSDSDSEDEVDSNEEVDEVPQVEPKLYHDSWAQRGTALVIGGETLGLSLESLRLAERTDGRRLYVPLAHGVDSLNSAMAASILLFEGRRQLLKLLERPERRVRN</sequence>
<evidence type="ECO:0000256" key="5">
    <source>
        <dbReference type="SAM" id="MobiDB-lite"/>
    </source>
</evidence>
<dbReference type="InterPro" id="IPR029064">
    <property type="entry name" value="Ribosomal_eL30-like_sf"/>
</dbReference>
<accession>A0A6P8FZX1</accession>
<dbReference type="GO" id="GO:0006364">
    <property type="term" value="P:rRNA processing"/>
    <property type="evidence" value="ECO:0007669"/>
    <property type="project" value="UniProtKB-KW"/>
</dbReference>
<dbReference type="Pfam" id="PF00588">
    <property type="entry name" value="SpoU_methylase"/>
    <property type="match status" value="1"/>
</dbReference>
<dbReference type="PANTHER" id="PTHR43191">
    <property type="entry name" value="RRNA METHYLTRANSFERASE 3"/>
    <property type="match status" value="1"/>
</dbReference>
<protein>
    <submittedName>
        <fullName evidence="8">rRNA methyltransferase 3A, mitochondrial</fullName>
    </submittedName>
</protein>
<keyword evidence="3 8" id="KW-0489">Methyltransferase</keyword>
<evidence type="ECO:0000256" key="1">
    <source>
        <dbReference type="ARBA" id="ARBA00007228"/>
    </source>
</evidence>
<dbReference type="KEGG" id="char:105909316"/>
<dbReference type="InterPro" id="IPR029028">
    <property type="entry name" value="Alpha/beta_knot_MTases"/>
</dbReference>
<dbReference type="GO" id="GO:0005737">
    <property type="term" value="C:cytoplasm"/>
    <property type="evidence" value="ECO:0007669"/>
    <property type="project" value="UniProtKB-ARBA"/>
</dbReference>
<dbReference type="SMART" id="SM00967">
    <property type="entry name" value="SpoU_sub_bind"/>
    <property type="match status" value="1"/>
</dbReference>
<dbReference type="Gene3D" id="3.30.1330.30">
    <property type="match status" value="1"/>
</dbReference>
<dbReference type="InterPro" id="IPR013123">
    <property type="entry name" value="SpoU_subst-bd"/>
</dbReference>
<dbReference type="RefSeq" id="XP_031428991.1">
    <property type="nucleotide sequence ID" value="XM_031573131.2"/>
</dbReference>
<dbReference type="OrthoDB" id="270651at2759"/>
<reference evidence="8" key="1">
    <citation type="submission" date="2025-08" db="UniProtKB">
        <authorList>
            <consortium name="RefSeq"/>
        </authorList>
    </citation>
    <scope>IDENTIFICATION</scope>
</reference>
<dbReference type="AlphaFoldDB" id="A0A6P8FZX1"/>
<dbReference type="Pfam" id="PF22435">
    <property type="entry name" value="MRM3-like_sub_bind"/>
    <property type="match status" value="1"/>
</dbReference>
<feature type="region of interest" description="Disordered" evidence="5">
    <location>
        <begin position="331"/>
        <end position="382"/>
    </location>
</feature>
<dbReference type="CTD" id="550390"/>
<dbReference type="InterPro" id="IPR029026">
    <property type="entry name" value="tRNA_m1G_MTases_N"/>
</dbReference>
<name>A0A6P8FZX1_CLUHA</name>
<keyword evidence="4" id="KW-0808">Transferase</keyword>
<dbReference type="GO" id="GO:0008173">
    <property type="term" value="F:RNA methyltransferase activity"/>
    <property type="evidence" value="ECO:0007669"/>
    <property type="project" value="InterPro"/>
</dbReference>
<proteinExistence type="inferred from homology"/>
<keyword evidence="7" id="KW-1185">Reference proteome</keyword>